<evidence type="ECO:0000313" key="2">
    <source>
        <dbReference type="Proteomes" id="UP000299102"/>
    </source>
</evidence>
<comment type="caution">
    <text evidence="1">The sequence shown here is derived from an EMBL/GenBank/DDBJ whole genome shotgun (WGS) entry which is preliminary data.</text>
</comment>
<dbReference type="AlphaFoldDB" id="A0A4C1YHT6"/>
<proteinExistence type="predicted"/>
<sequence>MLSTTAHAHATALRHRLLLGACAFVSPTYPLQLQGSQPAILFAAIRYGNHKEAMPHTGMDKKGEETTSGIAVSRRKTLLDNSGRDRITMNPFFPTYRGGRRTPGRPGSSASLVLVQEGVAIGFNTIVFEGVIIINRKKEECFSVYLSSGPRVGRKTPRASTRVVALLREVFQKRSPGTSSPWRGELNGTSIDRIRRLRPLSRALPAGPVRRGSCTYTDRAASKLRMEGAVEVNRVTTRSVFTGTGHIRDTFPSTVEKEKYRRCGRQGVARRINDK</sequence>
<organism evidence="1 2">
    <name type="scientific">Eumeta variegata</name>
    <name type="common">Bagworm moth</name>
    <name type="synonym">Eumeta japonica</name>
    <dbReference type="NCBI Taxonomy" id="151549"/>
    <lineage>
        <taxon>Eukaryota</taxon>
        <taxon>Metazoa</taxon>
        <taxon>Ecdysozoa</taxon>
        <taxon>Arthropoda</taxon>
        <taxon>Hexapoda</taxon>
        <taxon>Insecta</taxon>
        <taxon>Pterygota</taxon>
        <taxon>Neoptera</taxon>
        <taxon>Endopterygota</taxon>
        <taxon>Lepidoptera</taxon>
        <taxon>Glossata</taxon>
        <taxon>Ditrysia</taxon>
        <taxon>Tineoidea</taxon>
        <taxon>Psychidae</taxon>
        <taxon>Oiketicinae</taxon>
        <taxon>Eumeta</taxon>
    </lineage>
</organism>
<name>A0A4C1YHT6_EUMVA</name>
<gene>
    <name evidence="1" type="ORF">EVAR_54562_1</name>
</gene>
<dbReference type="EMBL" id="BGZK01001199">
    <property type="protein sequence ID" value="GBP74209.1"/>
    <property type="molecule type" value="Genomic_DNA"/>
</dbReference>
<evidence type="ECO:0000313" key="1">
    <source>
        <dbReference type="EMBL" id="GBP74209.1"/>
    </source>
</evidence>
<protein>
    <submittedName>
        <fullName evidence="1">Uncharacterized protein</fullName>
    </submittedName>
</protein>
<reference evidence="1 2" key="1">
    <citation type="journal article" date="2019" name="Commun. Biol.">
        <title>The bagworm genome reveals a unique fibroin gene that provides high tensile strength.</title>
        <authorList>
            <person name="Kono N."/>
            <person name="Nakamura H."/>
            <person name="Ohtoshi R."/>
            <person name="Tomita M."/>
            <person name="Numata K."/>
            <person name="Arakawa K."/>
        </authorList>
    </citation>
    <scope>NUCLEOTIDE SEQUENCE [LARGE SCALE GENOMIC DNA]</scope>
</reference>
<accession>A0A4C1YHT6</accession>
<keyword evidence="2" id="KW-1185">Reference proteome</keyword>
<dbReference type="Proteomes" id="UP000299102">
    <property type="component" value="Unassembled WGS sequence"/>
</dbReference>